<evidence type="ECO:0000313" key="9">
    <source>
        <dbReference type="Proteomes" id="UP000324897"/>
    </source>
</evidence>
<dbReference type="EMBL" id="RWGY01000009">
    <property type="protein sequence ID" value="TVU34732.1"/>
    <property type="molecule type" value="Genomic_DNA"/>
</dbReference>
<dbReference type="InterPro" id="IPR007679">
    <property type="entry name" value="DUF569"/>
</dbReference>
<keyword evidence="3" id="KW-0408">Iron</keyword>
<keyword evidence="2" id="KW-0560">Oxidoreductase</keyword>
<dbReference type="InterPro" id="IPR054726">
    <property type="entry name" value="Ubiq_DUF569-assoc"/>
</dbReference>
<reference evidence="8 9" key="1">
    <citation type="journal article" date="2019" name="Sci. Rep.">
        <title>A high-quality genome of Eragrostis curvula grass provides insights into Poaceae evolution and supports new strategies to enhance forage quality.</title>
        <authorList>
            <person name="Carballo J."/>
            <person name="Santos B.A.C.M."/>
            <person name="Zappacosta D."/>
            <person name="Garbus I."/>
            <person name="Selva J.P."/>
            <person name="Gallo C.A."/>
            <person name="Diaz A."/>
            <person name="Albertini E."/>
            <person name="Caccamo M."/>
            <person name="Echenique V."/>
        </authorList>
    </citation>
    <scope>NUCLEOTIDE SEQUENCE [LARGE SCALE GENOMIC DNA]</scope>
    <source>
        <strain evidence="9">cv. Victoria</strain>
        <tissue evidence="8">Leaf</tissue>
    </source>
</reference>
<feature type="domain" description="Isopenicillin N synthase-like Fe(2+) 2OG dioxygenase" evidence="4">
    <location>
        <begin position="496"/>
        <end position="555"/>
    </location>
</feature>
<keyword evidence="9" id="KW-1185">Reference proteome</keyword>
<keyword evidence="1" id="KW-0479">Metal-binding</keyword>
<dbReference type="GO" id="GO:0046872">
    <property type="term" value="F:metal ion binding"/>
    <property type="evidence" value="ECO:0007669"/>
    <property type="project" value="UniProtKB-KW"/>
</dbReference>
<evidence type="ECO:0000259" key="5">
    <source>
        <dbReference type="Pfam" id="PF04601"/>
    </source>
</evidence>
<dbReference type="SUPFAM" id="SSF50405">
    <property type="entry name" value="Actin-crosslinking proteins"/>
    <property type="match status" value="1"/>
</dbReference>
<dbReference type="PANTHER" id="PTHR31205">
    <property type="entry name" value="ACTIN CROSS-LINKING PROTEIN (DUF569)"/>
    <property type="match status" value="1"/>
</dbReference>
<sequence>MELFLDGHHVRLRSRVHGKYLHADEDGLGVSLRSLRESPNAVWQVHRVERDGGTCVLLHGAAYGSYLAATGYAAPPGHLGQCVVQGVYDDPGDDAIVWRAVRTGGEGNYVFLRHISYRLLRANGRYQVWHNGVSVDHYDNESSMMHWSVESVPPHPVLPQLPAPTHDVLLPSGGFMGLFRRRIESMPAERAIRYVRADANGIFNDQAWETFEFHGRSVFTLRQELATLVGETVFFFNILVCAKAGRYARLTPLFTDLPRSAQPMDIVVLTAGSPAVDQLRYPNIVSENSATWQLGWTHSPDRKKLNSTSDLCHLAANCGRKSVSLPLTNSPKSSAAAPMETAAPPRVQALADAGVPHLPAQYVQPPEHRPAPSSSSHRAAALSVPVVDLSSASAAGAVRAACADWGAFHVVGHGVPVELLDAMREAGLAFFCSPMEDKLRFACDPTRGAATEGYGSRMLANDDSVLDWRDYFDHHTLPESRRNPPTGRISSLVTGEPDLALGLQSHSDMGAITLLIQDDVGGLEIITNGIYKSSVHRAIVNAERARLSVATFYDPSKARKICTAARYS</sequence>
<dbReference type="Pfam" id="PF04601">
    <property type="entry name" value="DUF569"/>
    <property type="match status" value="1"/>
</dbReference>
<evidence type="ECO:0000259" key="7">
    <source>
        <dbReference type="Pfam" id="PF22932"/>
    </source>
</evidence>
<dbReference type="Pfam" id="PF14226">
    <property type="entry name" value="DIOX_N"/>
    <property type="match status" value="1"/>
</dbReference>
<dbReference type="SUPFAM" id="SSF51197">
    <property type="entry name" value="Clavaminate synthase-like"/>
    <property type="match status" value="1"/>
</dbReference>
<dbReference type="Proteomes" id="UP000324897">
    <property type="component" value="Unassembled WGS sequence"/>
</dbReference>
<name>A0A5J9VEI4_9POAL</name>
<dbReference type="Pfam" id="PF03171">
    <property type="entry name" value="2OG-FeII_Oxy"/>
    <property type="match status" value="1"/>
</dbReference>
<organism evidence="8 9">
    <name type="scientific">Eragrostis curvula</name>
    <name type="common">weeping love grass</name>
    <dbReference type="NCBI Taxonomy" id="38414"/>
    <lineage>
        <taxon>Eukaryota</taxon>
        <taxon>Viridiplantae</taxon>
        <taxon>Streptophyta</taxon>
        <taxon>Embryophyta</taxon>
        <taxon>Tracheophyta</taxon>
        <taxon>Spermatophyta</taxon>
        <taxon>Magnoliopsida</taxon>
        <taxon>Liliopsida</taxon>
        <taxon>Poales</taxon>
        <taxon>Poaceae</taxon>
        <taxon>PACMAD clade</taxon>
        <taxon>Chloridoideae</taxon>
        <taxon>Eragrostideae</taxon>
        <taxon>Eragrostidinae</taxon>
        <taxon>Eragrostis</taxon>
    </lineage>
</organism>
<feature type="domain" description="Non-haem dioxygenase N-terminal" evidence="6">
    <location>
        <begin position="384"/>
        <end position="480"/>
    </location>
</feature>
<gene>
    <name evidence="8" type="ORF">EJB05_16580</name>
</gene>
<evidence type="ECO:0000256" key="1">
    <source>
        <dbReference type="ARBA" id="ARBA00022723"/>
    </source>
</evidence>
<evidence type="ECO:0000256" key="2">
    <source>
        <dbReference type="ARBA" id="ARBA00023002"/>
    </source>
</evidence>
<dbReference type="InterPro" id="IPR008999">
    <property type="entry name" value="Actin-crosslinking"/>
</dbReference>
<dbReference type="InterPro" id="IPR027443">
    <property type="entry name" value="IPNS-like_sf"/>
</dbReference>
<dbReference type="PANTHER" id="PTHR31205:SF86">
    <property type="entry name" value="DUF569 DOMAIN-CONTAINING PROTEIN"/>
    <property type="match status" value="1"/>
</dbReference>
<dbReference type="Pfam" id="PF22932">
    <property type="entry name" value="Ubiq_DUF_assoc"/>
    <property type="match status" value="1"/>
</dbReference>
<dbReference type="GO" id="GO:0016491">
    <property type="term" value="F:oxidoreductase activity"/>
    <property type="evidence" value="ECO:0007669"/>
    <property type="project" value="UniProtKB-KW"/>
</dbReference>
<feature type="domain" description="DUF569" evidence="7">
    <location>
        <begin position="189"/>
        <end position="269"/>
    </location>
</feature>
<dbReference type="OrthoDB" id="288590at2759"/>
<dbReference type="Gene3D" id="2.60.120.330">
    <property type="entry name" value="B-lactam Antibiotic, Isopenicillin N Synthase, Chain"/>
    <property type="match status" value="2"/>
</dbReference>
<evidence type="ECO:0000313" key="8">
    <source>
        <dbReference type="EMBL" id="TVU34732.1"/>
    </source>
</evidence>
<comment type="caution">
    <text evidence="8">The sequence shown here is derived from an EMBL/GenBank/DDBJ whole genome shotgun (WGS) entry which is preliminary data.</text>
</comment>
<proteinExistence type="predicted"/>
<dbReference type="Gramene" id="TVU34732">
    <property type="protein sequence ID" value="TVU34732"/>
    <property type="gene ID" value="EJB05_16580"/>
</dbReference>
<accession>A0A5J9VEI4</accession>
<evidence type="ECO:0000256" key="3">
    <source>
        <dbReference type="ARBA" id="ARBA00023004"/>
    </source>
</evidence>
<evidence type="ECO:0008006" key="10">
    <source>
        <dbReference type="Google" id="ProtNLM"/>
    </source>
</evidence>
<evidence type="ECO:0000259" key="4">
    <source>
        <dbReference type="Pfam" id="PF03171"/>
    </source>
</evidence>
<dbReference type="InterPro" id="IPR026992">
    <property type="entry name" value="DIOX_N"/>
</dbReference>
<evidence type="ECO:0000259" key="6">
    <source>
        <dbReference type="Pfam" id="PF14226"/>
    </source>
</evidence>
<dbReference type="AlphaFoldDB" id="A0A5J9VEI4"/>
<dbReference type="CDD" id="cd23340">
    <property type="entry name" value="beta-trefoil_FSCN_ACP-like"/>
    <property type="match status" value="1"/>
</dbReference>
<dbReference type="InterPro" id="IPR044861">
    <property type="entry name" value="IPNS-like_FE2OG_OXY"/>
</dbReference>
<feature type="domain" description="DUF569" evidence="5">
    <location>
        <begin position="1"/>
        <end position="147"/>
    </location>
</feature>
<protein>
    <recommendedName>
        <fullName evidence="10">Fe2OG dioxygenase domain-containing protein</fullName>
    </recommendedName>
</protein>